<keyword evidence="5" id="KW-0347">Helicase</keyword>
<organism evidence="13 14">
    <name type="scientific">candidate division TA06 bacterium DG_78</name>
    <dbReference type="NCBI Taxonomy" id="1703772"/>
    <lineage>
        <taxon>Bacteria</taxon>
        <taxon>Bacteria division TA06</taxon>
    </lineage>
</organism>
<dbReference type="SUPFAM" id="SSF52980">
    <property type="entry name" value="Restriction endonuclease-like"/>
    <property type="match status" value="1"/>
</dbReference>
<dbReference type="GO" id="GO:0004386">
    <property type="term" value="F:helicase activity"/>
    <property type="evidence" value="ECO:0007669"/>
    <property type="project" value="UniProtKB-KW"/>
</dbReference>
<dbReference type="InterPro" id="IPR027417">
    <property type="entry name" value="P-loop_NTPase"/>
</dbReference>
<dbReference type="InterPro" id="IPR014017">
    <property type="entry name" value="DNA_helicase_UvrD-like_C"/>
</dbReference>
<sequence>MLENKIKIIPIEQPFLRILSNYIFKKFQDQFPDLSHILIIFPNQRNKLYFRRYLLEVSANKGFIPPTMKTISELTEEIYELLGGKKGMVLNSIERNFILKKVVDSLKVEFWQDLPFLRFISVGNRLLQFFDELSKERITLESIEQHVVSGHYPERYVKNELSIIKTVYTEYRKNLNKQGYSDDMDKFDAIDTHFHSSMLKKLNEYEYIAFAGLVATTTIENRIIEKILTDLPAELILHTCRSGIASMNTTDKPFYQHYKLLSALGVHNAEAIAVLNGQHADPPVIYIKRTESQSHEMLHFTNVITTIKKRYEPHHIAIIVTNEDTVYSITEALTGAGIPYNLSTGFPLSHSILYSFLSQLKEVIETKHHYKTFLAFIKHPLLKNAVIDLNALRPLIYRLEKSMVNNNFNYFEPKDYTDGTLMPLIHVITDCLDICTAHVPMNEYVDNIVKMLNTLLSYNKELIEKNSPDINEFFDRLINLSKLRIEKETTDTGIKTLDFILHMLRDGTYHVRGYPMKGVQVIGLLEARNLDFDCIILPSMNEGIFPKKSEKDLFINQAVRRQTQLPYDKERENLFYYYFTEFIHGKKEVFISYVLEEKRDIRSRFVDFLVDEGVQVDEKKISLIGSSLSLTKREVKKSKAILHSLYRWVTSRGLSPTALKDYKQCSYRFYLKYLMNIQEPQQIIEEAGPAEWGIIVHEALKNFYKYDFPDGVTEEDFGRAQVFLHGRATKAVEHTLAKTPKGITFLDFALYKRRLNEFLRYEIERFKNGFMIDKEKLEKRLKYEITLTNRKIRLYGYTDRVDIINNTYYILDYKSSVPQKKYYEIGSEFVEFQLPLYALIVSNGDFEKISGMAYYVISNTTDITAIVEEDGINQYLHDFREQMLLPTIREILNPVQNFHQTGDTDQCQFCAYTHLCGVKNV</sequence>
<feature type="domain" description="ATP-dependent helicase/deoxyribonuclease subunit B N-terminal" evidence="12">
    <location>
        <begin position="30"/>
        <end position="241"/>
    </location>
</feature>
<evidence type="ECO:0000313" key="13">
    <source>
        <dbReference type="EMBL" id="KPJ73434.1"/>
    </source>
</evidence>
<keyword evidence="7" id="KW-0067">ATP-binding</keyword>
<dbReference type="Gene3D" id="1.10.486.10">
    <property type="entry name" value="PCRA, domain 4"/>
    <property type="match status" value="1"/>
</dbReference>
<comment type="caution">
    <text evidence="13">The sequence shown here is derived from an EMBL/GenBank/DDBJ whole genome shotgun (WGS) entry which is preliminary data.</text>
</comment>
<dbReference type="GO" id="GO:0005524">
    <property type="term" value="F:ATP binding"/>
    <property type="evidence" value="ECO:0007669"/>
    <property type="project" value="UniProtKB-KW"/>
</dbReference>
<dbReference type="GO" id="GO:0006281">
    <property type="term" value="P:DNA repair"/>
    <property type="evidence" value="ECO:0007669"/>
    <property type="project" value="UniProtKB-KW"/>
</dbReference>
<dbReference type="Proteomes" id="UP000051012">
    <property type="component" value="Unassembled WGS sequence"/>
</dbReference>
<keyword evidence="2" id="KW-0547">Nucleotide-binding</keyword>
<evidence type="ECO:0000256" key="3">
    <source>
        <dbReference type="ARBA" id="ARBA00022763"/>
    </source>
</evidence>
<evidence type="ECO:0000256" key="4">
    <source>
        <dbReference type="ARBA" id="ARBA00022801"/>
    </source>
</evidence>
<dbReference type="Pfam" id="PF21445">
    <property type="entry name" value="ADDB_N"/>
    <property type="match status" value="1"/>
</dbReference>
<keyword evidence="3" id="KW-0227">DNA damage</keyword>
<dbReference type="AlphaFoldDB" id="A0A0S7YFU2"/>
<evidence type="ECO:0000259" key="11">
    <source>
        <dbReference type="Pfam" id="PF13361"/>
    </source>
</evidence>
<protein>
    <submittedName>
        <fullName evidence="13">Uncharacterized protein</fullName>
    </submittedName>
</protein>
<dbReference type="EMBL" id="LJNI01000034">
    <property type="protein sequence ID" value="KPJ73434.1"/>
    <property type="molecule type" value="Genomic_DNA"/>
</dbReference>
<evidence type="ECO:0000256" key="5">
    <source>
        <dbReference type="ARBA" id="ARBA00022806"/>
    </source>
</evidence>
<proteinExistence type="predicted"/>
<evidence type="ECO:0000259" key="10">
    <source>
        <dbReference type="Pfam" id="PF12705"/>
    </source>
</evidence>
<dbReference type="InterPro" id="IPR049035">
    <property type="entry name" value="ADDB_N"/>
</dbReference>
<gene>
    <name evidence="13" type="ORF">AMJ52_03770</name>
</gene>
<accession>A0A0S7YFU2</accession>
<dbReference type="GO" id="GO:0003677">
    <property type="term" value="F:DNA binding"/>
    <property type="evidence" value="ECO:0007669"/>
    <property type="project" value="UniProtKB-KW"/>
</dbReference>
<keyword evidence="4" id="KW-0378">Hydrolase</keyword>
<reference evidence="13 14" key="1">
    <citation type="journal article" date="2015" name="Microbiome">
        <title>Genomic resolution of linkages in carbon, nitrogen, and sulfur cycling among widespread estuary sediment bacteria.</title>
        <authorList>
            <person name="Baker B.J."/>
            <person name="Lazar C.S."/>
            <person name="Teske A.P."/>
            <person name="Dick G.J."/>
        </authorList>
    </citation>
    <scope>NUCLEOTIDE SEQUENCE [LARGE SCALE GENOMIC DNA]</scope>
    <source>
        <strain evidence="13">DG_78</strain>
    </source>
</reference>
<evidence type="ECO:0000256" key="1">
    <source>
        <dbReference type="ARBA" id="ARBA00022722"/>
    </source>
</evidence>
<dbReference type="Gene3D" id="3.40.50.300">
    <property type="entry name" value="P-loop containing nucleotide triphosphate hydrolases"/>
    <property type="match status" value="1"/>
</dbReference>
<keyword evidence="8" id="KW-0238">DNA-binding</keyword>
<keyword evidence="1" id="KW-0540">Nuclease</keyword>
<feature type="domain" description="PD-(D/E)XK endonuclease-like" evidence="10">
    <location>
        <begin position="654"/>
        <end position="916"/>
    </location>
</feature>
<evidence type="ECO:0000313" key="14">
    <source>
        <dbReference type="Proteomes" id="UP000051012"/>
    </source>
</evidence>
<feature type="domain" description="UvrD-like helicase C-terminal" evidence="11">
    <location>
        <begin position="281"/>
        <end position="580"/>
    </location>
</feature>
<dbReference type="InterPro" id="IPR038726">
    <property type="entry name" value="PDDEXK_AddAB-type"/>
</dbReference>
<evidence type="ECO:0000256" key="2">
    <source>
        <dbReference type="ARBA" id="ARBA00022741"/>
    </source>
</evidence>
<dbReference type="Gene3D" id="3.90.320.10">
    <property type="match status" value="1"/>
</dbReference>
<dbReference type="SUPFAM" id="SSF52540">
    <property type="entry name" value="P-loop containing nucleoside triphosphate hydrolases"/>
    <property type="match status" value="1"/>
</dbReference>
<dbReference type="GO" id="GO:0004527">
    <property type="term" value="F:exonuclease activity"/>
    <property type="evidence" value="ECO:0007669"/>
    <property type="project" value="UniProtKB-KW"/>
</dbReference>
<dbReference type="InterPro" id="IPR011604">
    <property type="entry name" value="PDDEXK-like_dom_sf"/>
</dbReference>
<dbReference type="Pfam" id="PF12705">
    <property type="entry name" value="PDDEXK_1"/>
    <property type="match status" value="1"/>
</dbReference>
<keyword evidence="6" id="KW-0269">Exonuclease</keyword>
<dbReference type="Pfam" id="PF13361">
    <property type="entry name" value="UvrD_C"/>
    <property type="match status" value="1"/>
</dbReference>
<name>A0A0S7YFU2_UNCT6</name>
<dbReference type="InterPro" id="IPR011335">
    <property type="entry name" value="Restrct_endonuc-II-like"/>
</dbReference>
<evidence type="ECO:0000256" key="7">
    <source>
        <dbReference type="ARBA" id="ARBA00022840"/>
    </source>
</evidence>
<evidence type="ECO:0000256" key="8">
    <source>
        <dbReference type="ARBA" id="ARBA00023125"/>
    </source>
</evidence>
<evidence type="ECO:0000256" key="6">
    <source>
        <dbReference type="ARBA" id="ARBA00022839"/>
    </source>
</evidence>
<keyword evidence="9" id="KW-0234">DNA repair</keyword>
<evidence type="ECO:0000259" key="12">
    <source>
        <dbReference type="Pfam" id="PF21445"/>
    </source>
</evidence>
<evidence type="ECO:0000256" key="9">
    <source>
        <dbReference type="ARBA" id="ARBA00023204"/>
    </source>
</evidence>